<proteinExistence type="predicted"/>
<dbReference type="SUPFAM" id="SSF63829">
    <property type="entry name" value="Calcium-dependent phosphotriesterase"/>
    <property type="match status" value="1"/>
</dbReference>
<evidence type="ECO:0000313" key="2">
    <source>
        <dbReference type="EMBL" id="SDM49195.1"/>
    </source>
</evidence>
<dbReference type="Proteomes" id="UP000198510">
    <property type="component" value="Unassembled WGS sequence"/>
</dbReference>
<feature type="transmembrane region" description="Helical" evidence="1">
    <location>
        <begin position="39"/>
        <end position="59"/>
    </location>
</feature>
<name>A0A1G9TQ01_9BACT</name>
<keyword evidence="3" id="KW-1185">Reference proteome</keyword>
<dbReference type="EMBL" id="FNFO01000014">
    <property type="protein sequence ID" value="SDM49195.1"/>
    <property type="molecule type" value="Genomic_DNA"/>
</dbReference>
<dbReference type="AlphaFoldDB" id="A0A1G9TQ01"/>
<dbReference type="InterPro" id="IPR022519">
    <property type="entry name" value="Gloeo/Verruco_rpt"/>
</dbReference>
<evidence type="ECO:0000256" key="1">
    <source>
        <dbReference type="SAM" id="Phobius"/>
    </source>
</evidence>
<organism evidence="2 3">
    <name type="scientific">Catalinimonas alkaloidigena</name>
    <dbReference type="NCBI Taxonomy" id="1075417"/>
    <lineage>
        <taxon>Bacteria</taxon>
        <taxon>Pseudomonadati</taxon>
        <taxon>Bacteroidota</taxon>
        <taxon>Cytophagia</taxon>
        <taxon>Cytophagales</taxon>
        <taxon>Catalimonadaceae</taxon>
        <taxon>Catalinimonas</taxon>
    </lineage>
</organism>
<accession>A0A1G9TQ01</accession>
<protein>
    <submittedName>
        <fullName evidence="2">Por secretion system C-terminal sorting domain-containing protein</fullName>
    </submittedName>
</protein>
<keyword evidence="1" id="KW-1133">Transmembrane helix</keyword>
<sequence>MKNSSILLLISTLSSRLQTSVISIVYRVYPSCNPILDLMAYRYFICFWVLFLISLSLSAQPVIWGTTTSEALDRSNADGILFRIDPQGAPQTLYSFRGVSDGKTPRQLIKGSDGLLYGTCSAGGNNFGGTLFSISPDGTAFQVLRHLNFSTDGVYPQAGLTEDSHGFFYGTCYGGGSQQAGTVFTLNADGSQFRVLRHLDENLDGARPFAGLLKGSNGFFYGTCSGGGSKLGGTLFKINEDGQGFQVIHHLQSSTDGSGPQAGLIEGRDGYLYGTCSKGGKHNGGTIFKLRTDGQEFQVLRHLQATLDGIQPEAELIEGQNGLLYGTCSKGGNHGNGTVFSISSNGDSFQVLHHLNLVTDGGFPETALQEGSDGFLYGTCSIGGDQDRGTLFSLSTEGDFTKFLDFGEAGSHPGPILIGDLPTPIAKQVIPPVFLKVHPNPTRGGLTIEAKTNIQQIRLRNPLGQVLREWHYNDPSYIRTVDLTSQSSGLYFLEVDVGGQHCALRVGKP</sequence>
<dbReference type="NCBIfam" id="TIGR03803">
    <property type="entry name" value="Gloeo_Verruco"/>
    <property type="match status" value="6"/>
</dbReference>
<reference evidence="2 3" key="1">
    <citation type="submission" date="2016-10" db="EMBL/GenBank/DDBJ databases">
        <authorList>
            <person name="de Groot N.N."/>
        </authorList>
    </citation>
    <scope>NUCLEOTIDE SEQUENCE [LARGE SCALE GENOMIC DNA]</scope>
    <source>
        <strain evidence="2 3">DSM 25186</strain>
    </source>
</reference>
<keyword evidence="1" id="KW-0472">Membrane</keyword>
<dbReference type="OrthoDB" id="1121493at2"/>
<dbReference type="NCBIfam" id="TIGR04183">
    <property type="entry name" value="Por_Secre_tail"/>
    <property type="match status" value="1"/>
</dbReference>
<evidence type="ECO:0000313" key="3">
    <source>
        <dbReference type="Proteomes" id="UP000198510"/>
    </source>
</evidence>
<keyword evidence="1" id="KW-0812">Transmembrane</keyword>
<gene>
    <name evidence="2" type="ORF">SAMN05421823_11469</name>
</gene>
<dbReference type="InterPro" id="IPR026444">
    <property type="entry name" value="Secre_tail"/>
</dbReference>